<organism evidence="4 5">
    <name type="scientific">Cytobacillus oceanisediminis</name>
    <dbReference type="NCBI Taxonomy" id="665099"/>
    <lineage>
        <taxon>Bacteria</taxon>
        <taxon>Bacillati</taxon>
        <taxon>Bacillota</taxon>
        <taxon>Bacilli</taxon>
        <taxon>Bacillales</taxon>
        <taxon>Bacillaceae</taxon>
        <taxon>Cytobacillus</taxon>
    </lineage>
</organism>
<dbReference type="GeneID" id="65403677"/>
<dbReference type="Pfam" id="PF08924">
    <property type="entry name" value="Rv2525c_GlyHyd-like"/>
    <property type="match status" value="1"/>
</dbReference>
<evidence type="ECO:0000256" key="1">
    <source>
        <dbReference type="SAM" id="MobiDB-lite"/>
    </source>
</evidence>
<feature type="compositionally biased region" description="Low complexity" evidence="1">
    <location>
        <begin position="125"/>
        <end position="135"/>
    </location>
</feature>
<feature type="transmembrane region" description="Helical" evidence="2">
    <location>
        <begin position="6"/>
        <end position="27"/>
    </location>
</feature>
<feature type="compositionally biased region" description="Low complexity" evidence="1">
    <location>
        <begin position="53"/>
        <end position="74"/>
    </location>
</feature>
<feature type="region of interest" description="Disordered" evidence="1">
    <location>
        <begin position="103"/>
        <end position="147"/>
    </location>
</feature>
<dbReference type="SUPFAM" id="SSF51445">
    <property type="entry name" value="(Trans)glycosidases"/>
    <property type="match status" value="1"/>
</dbReference>
<keyword evidence="2" id="KW-0472">Membrane</keyword>
<evidence type="ECO:0000256" key="2">
    <source>
        <dbReference type="SAM" id="Phobius"/>
    </source>
</evidence>
<dbReference type="RefSeq" id="WP_144542659.1">
    <property type="nucleotide sequence ID" value="NZ_CBCSDC010000017.1"/>
</dbReference>
<evidence type="ECO:0000313" key="4">
    <source>
        <dbReference type="EMBL" id="TWH86475.1"/>
    </source>
</evidence>
<dbReference type="InterPro" id="IPR015020">
    <property type="entry name" value="Rv2525c-like_Glyco_Hydro-like"/>
</dbReference>
<dbReference type="Proteomes" id="UP000318667">
    <property type="component" value="Unassembled WGS sequence"/>
</dbReference>
<comment type="caution">
    <text evidence="4">The sequence shown here is derived from an EMBL/GenBank/DDBJ whole genome shotgun (WGS) entry which is preliminary data.</text>
</comment>
<dbReference type="InterPro" id="IPR017853">
    <property type="entry name" value="GH"/>
</dbReference>
<evidence type="ECO:0000313" key="5">
    <source>
        <dbReference type="Proteomes" id="UP000318667"/>
    </source>
</evidence>
<dbReference type="AlphaFoldDB" id="A0A562JU16"/>
<keyword evidence="2" id="KW-0812">Transmembrane</keyword>
<dbReference type="Gene3D" id="3.20.20.80">
    <property type="entry name" value="Glycosidases"/>
    <property type="match status" value="1"/>
</dbReference>
<dbReference type="EMBL" id="VLKI01000006">
    <property type="protein sequence ID" value="TWH86475.1"/>
    <property type="molecule type" value="Genomic_DNA"/>
</dbReference>
<name>A0A562JU16_9BACI</name>
<sequence>MDRRGLLPFIVTAFFAVMISIFTFSLIDSKNAEPNTHQKPDGGEINSDSDITNNVKNNIKGNKANVNNSIDNDLNNGNNSIIDNNVSNEIEVNVDVNVTNKIKNKADSQDSSSGNNGDDNENSDNDGNNNGNDGGNQDDQDGQTDEDEVVWGVDSASLTTSGLLSCVRENFGSPKVWGRYLGEKEGVSAGITPEEAELLHSNDIKILVIWNRFSIAAGLENGQNEAKAAIKLAEELGIPEGVAIFADIEPSYPVDSAFIEGWFQVMEDSPYRSGIYGIFDQERALTQAFEEAGNGNSALLENTYVWTAAPNVGITTEKQAPGYKPQAPENALIAGWQYGIDAQACNIDTNLFNGEITEEVFW</sequence>
<proteinExistence type="predicted"/>
<feature type="domain" description="Rv2525c-like glycoside hydrolase-like" evidence="3">
    <location>
        <begin position="177"/>
        <end position="313"/>
    </location>
</feature>
<accession>A0A562JU16</accession>
<keyword evidence="5" id="KW-1185">Reference proteome</keyword>
<reference evidence="4 5" key="1">
    <citation type="journal article" date="2015" name="Stand. Genomic Sci.">
        <title>Genomic Encyclopedia of Bacterial and Archaeal Type Strains, Phase III: the genomes of soil and plant-associated and newly described type strains.</title>
        <authorList>
            <person name="Whitman W.B."/>
            <person name="Woyke T."/>
            <person name="Klenk H.P."/>
            <person name="Zhou Y."/>
            <person name="Lilburn T.G."/>
            <person name="Beck B.J."/>
            <person name="De Vos P."/>
            <person name="Vandamme P."/>
            <person name="Eisen J.A."/>
            <person name="Garrity G."/>
            <person name="Hugenholtz P."/>
            <person name="Kyrpides N.C."/>
        </authorList>
    </citation>
    <scope>NUCLEOTIDE SEQUENCE [LARGE SCALE GENOMIC DNA]</scope>
    <source>
        <strain evidence="4 5">CGMCC 1.10115</strain>
    </source>
</reference>
<protein>
    <submittedName>
        <fullName evidence="4">Uncharacterized protein DUF1906</fullName>
    </submittedName>
</protein>
<dbReference type="OrthoDB" id="2080590at2"/>
<keyword evidence="2" id="KW-1133">Transmembrane helix</keyword>
<evidence type="ECO:0000259" key="3">
    <source>
        <dbReference type="Pfam" id="PF08924"/>
    </source>
</evidence>
<feature type="region of interest" description="Disordered" evidence="1">
    <location>
        <begin position="31"/>
        <end position="74"/>
    </location>
</feature>
<feature type="compositionally biased region" description="Acidic residues" evidence="1">
    <location>
        <begin position="136"/>
        <end position="147"/>
    </location>
</feature>
<gene>
    <name evidence="4" type="ORF">IQ19_02497</name>
</gene>